<reference evidence="3" key="1">
    <citation type="submission" date="2018-02" db="EMBL/GenBank/DDBJ databases">
        <title>Firefly genomes illuminate parallel origins of bioluminescence in beetles.</title>
        <authorList>
            <person name="Fallon T.R."/>
            <person name="Lower S.E.S."/>
            <person name="Behringer M."/>
            <person name="Weng J.-K."/>
        </authorList>
    </citation>
    <scope>NUCLEOTIDE SEQUENCE [LARGE SCALE GENOMIC DNA]</scope>
</reference>
<name>A0A2S0NJ69_9MOLU</name>
<organism evidence="2 3">
    <name type="scientific">Williamsoniiplasma luminosum</name>
    <dbReference type="NCBI Taxonomy" id="214888"/>
    <lineage>
        <taxon>Bacteria</taxon>
        <taxon>Bacillati</taxon>
        <taxon>Mycoplasmatota</taxon>
        <taxon>Mollicutes</taxon>
        <taxon>Entomoplasmatales</taxon>
        <taxon>Williamsoniiplasma</taxon>
    </lineage>
</organism>
<evidence type="ECO:0008006" key="4">
    <source>
        <dbReference type="Google" id="ProtNLM"/>
    </source>
</evidence>
<proteinExistence type="predicted"/>
<feature type="chain" id="PRO_5015453971" description="Lipoprotein" evidence="1">
    <location>
        <begin position="20"/>
        <end position="125"/>
    </location>
</feature>
<evidence type="ECO:0000313" key="3">
    <source>
        <dbReference type="Proteomes" id="UP000239250"/>
    </source>
</evidence>
<evidence type="ECO:0000313" key="2">
    <source>
        <dbReference type="EMBL" id="AVP49055.1"/>
    </source>
</evidence>
<dbReference type="AlphaFoldDB" id="A0A2S0NJ69"/>
<gene>
    <name evidence="2" type="ORF">C5T88_00445</name>
</gene>
<sequence length="125" mass="14475">MKKWLMTLGVVTIMSATTATVSCYEKPKDEIFYLKTSIGETIDTFKKKDVLEYYFNTTTIFPPESSQLVIVFKDVGEKKYGFPSGNIAYWIKHLYRGLGLKPAQEKYKKLEIEAWAWWESGVPKD</sequence>
<keyword evidence="1" id="KW-0732">Signal</keyword>
<dbReference type="RefSeq" id="WP_303662402.1">
    <property type="nucleotide sequence ID" value="NZ_CP027019.1"/>
</dbReference>
<feature type="signal peptide" evidence="1">
    <location>
        <begin position="1"/>
        <end position="19"/>
    </location>
</feature>
<accession>A0A2S0NJ69</accession>
<protein>
    <recommendedName>
        <fullName evidence="4">Lipoprotein</fullName>
    </recommendedName>
</protein>
<evidence type="ECO:0000256" key="1">
    <source>
        <dbReference type="SAM" id="SignalP"/>
    </source>
</evidence>
<dbReference type="Proteomes" id="UP000239250">
    <property type="component" value="Chromosome"/>
</dbReference>
<dbReference type="EMBL" id="CP027019">
    <property type="protein sequence ID" value="AVP49055.1"/>
    <property type="molecule type" value="Genomic_DNA"/>
</dbReference>
<dbReference type="PROSITE" id="PS51257">
    <property type="entry name" value="PROKAR_LIPOPROTEIN"/>
    <property type="match status" value="1"/>
</dbReference>